<accession>X1CMM3</accession>
<comment type="caution">
    <text evidence="1">The sequence shown here is derived from an EMBL/GenBank/DDBJ whole genome shotgun (WGS) entry which is preliminary data.</text>
</comment>
<organism evidence="1">
    <name type="scientific">marine sediment metagenome</name>
    <dbReference type="NCBI Taxonomy" id="412755"/>
    <lineage>
        <taxon>unclassified sequences</taxon>
        <taxon>metagenomes</taxon>
        <taxon>ecological metagenomes</taxon>
    </lineage>
</organism>
<sequence length="46" mass="5016">GYVGNFLTRVKSERGSSEIKHGATVIAVGHFEVILVDPPLPERIPE</sequence>
<protein>
    <submittedName>
        <fullName evidence="1">Uncharacterized protein</fullName>
    </submittedName>
</protein>
<feature type="non-terminal residue" evidence="1">
    <location>
        <position position="1"/>
    </location>
</feature>
<proteinExistence type="predicted"/>
<gene>
    <name evidence="1" type="ORF">S01H4_64282</name>
</gene>
<reference evidence="1" key="1">
    <citation type="journal article" date="2014" name="Front. Microbiol.">
        <title>High frequency of phylogenetically diverse reductive dehalogenase-homologous genes in deep subseafloor sedimentary metagenomes.</title>
        <authorList>
            <person name="Kawai M."/>
            <person name="Futagami T."/>
            <person name="Toyoda A."/>
            <person name="Takaki Y."/>
            <person name="Nishi S."/>
            <person name="Hori S."/>
            <person name="Arai W."/>
            <person name="Tsubouchi T."/>
            <person name="Morono Y."/>
            <person name="Uchiyama I."/>
            <person name="Ito T."/>
            <person name="Fujiyama A."/>
            <person name="Inagaki F."/>
            <person name="Takami H."/>
        </authorList>
    </citation>
    <scope>NUCLEOTIDE SEQUENCE</scope>
    <source>
        <strain evidence="1">Expedition CK06-06</strain>
    </source>
</reference>
<evidence type="ECO:0000313" key="1">
    <source>
        <dbReference type="EMBL" id="GAH09002.1"/>
    </source>
</evidence>
<dbReference type="AlphaFoldDB" id="X1CMM3"/>
<name>X1CMM3_9ZZZZ</name>
<dbReference type="EMBL" id="BART01038928">
    <property type="protein sequence ID" value="GAH09002.1"/>
    <property type="molecule type" value="Genomic_DNA"/>
</dbReference>